<feature type="transmembrane region" description="Helical" evidence="2">
    <location>
        <begin position="275"/>
        <end position="298"/>
    </location>
</feature>
<feature type="transmembrane region" description="Helical" evidence="2">
    <location>
        <begin position="243"/>
        <end position="269"/>
    </location>
</feature>
<feature type="transmembrane region" description="Helical" evidence="2">
    <location>
        <begin position="719"/>
        <end position="743"/>
    </location>
</feature>
<dbReference type="SUPFAM" id="SSF81383">
    <property type="entry name" value="F-box domain"/>
    <property type="match status" value="1"/>
</dbReference>
<protein>
    <submittedName>
        <fullName evidence="4">F-box protein</fullName>
    </submittedName>
</protein>
<dbReference type="EMBL" id="JNBR01001588">
    <property type="protein sequence ID" value="OQR85792.1"/>
    <property type="molecule type" value="Genomic_DNA"/>
</dbReference>
<feature type="transmembrane region" description="Helical" evidence="2">
    <location>
        <begin position="102"/>
        <end position="127"/>
    </location>
</feature>
<feature type="compositionally biased region" description="Polar residues" evidence="1">
    <location>
        <begin position="1"/>
        <end position="13"/>
    </location>
</feature>
<evidence type="ECO:0000256" key="1">
    <source>
        <dbReference type="SAM" id="MobiDB-lite"/>
    </source>
</evidence>
<dbReference type="Pfam" id="PF00646">
    <property type="entry name" value="F-box"/>
    <property type="match status" value="1"/>
</dbReference>
<feature type="transmembrane region" description="Helical" evidence="2">
    <location>
        <begin position="413"/>
        <end position="431"/>
    </location>
</feature>
<feature type="transmembrane region" description="Helical" evidence="2">
    <location>
        <begin position="389"/>
        <end position="407"/>
    </location>
</feature>
<feature type="transmembrane region" description="Helical" evidence="2">
    <location>
        <begin position="792"/>
        <end position="813"/>
    </location>
</feature>
<feature type="transmembrane region" description="Helical" evidence="2">
    <location>
        <begin position="861"/>
        <end position="885"/>
    </location>
</feature>
<evidence type="ECO:0000313" key="5">
    <source>
        <dbReference type="Proteomes" id="UP000243579"/>
    </source>
</evidence>
<feature type="transmembrane region" description="Helical" evidence="2">
    <location>
        <begin position="347"/>
        <end position="369"/>
    </location>
</feature>
<feature type="transmembrane region" description="Helical" evidence="2">
    <location>
        <begin position="1001"/>
        <end position="1022"/>
    </location>
</feature>
<dbReference type="PROSITE" id="PS50181">
    <property type="entry name" value="FBOX"/>
    <property type="match status" value="1"/>
</dbReference>
<evidence type="ECO:0000256" key="2">
    <source>
        <dbReference type="SAM" id="Phobius"/>
    </source>
</evidence>
<gene>
    <name evidence="4" type="ORF">ACHHYP_11366</name>
</gene>
<name>A0A1V9YJA3_ACHHY</name>
<feature type="transmembrane region" description="Helical" evidence="2">
    <location>
        <begin position="836"/>
        <end position="855"/>
    </location>
</feature>
<dbReference type="InterPro" id="IPR036047">
    <property type="entry name" value="F-box-like_dom_sf"/>
</dbReference>
<dbReference type="Proteomes" id="UP000243579">
    <property type="component" value="Unassembled WGS sequence"/>
</dbReference>
<keyword evidence="2" id="KW-0812">Transmembrane</keyword>
<keyword evidence="2" id="KW-1133">Transmembrane helix</keyword>
<keyword evidence="5" id="KW-1185">Reference proteome</keyword>
<feature type="domain" description="F-box" evidence="3">
    <location>
        <begin position="1116"/>
        <end position="1164"/>
    </location>
</feature>
<keyword evidence="2" id="KW-0472">Membrane</keyword>
<feature type="transmembrane region" description="Helical" evidence="2">
    <location>
        <begin position="586"/>
        <end position="609"/>
    </location>
</feature>
<feature type="transmembrane region" description="Helical" evidence="2">
    <location>
        <begin position="688"/>
        <end position="713"/>
    </location>
</feature>
<feature type="transmembrane region" description="Helical" evidence="2">
    <location>
        <begin position="974"/>
        <end position="995"/>
    </location>
</feature>
<sequence length="1338" mass="146657">MALSTAQLHASSLQRRRATWPSIPSNDEATRASSTASSDDDDNDDEGDDDDEDKDLKQSSTYYEEHLPATTPLGEVLMTLATGHMLDDAPAPWRRVWAALPWYAHMVLATSGLLIWWFSFLAAFAMVSTRSAVLTAGLLLGGSAVMYLLVVVVLVRLPRTSAFGHSIYARLSLSRPPSRLRVLVEPCIWVALVMSSYALSRSYVASIAVGGLAGVGLVLVGDVIQVALHILGTGKGGEDEPRTLQYALMAVAAMYVVHSCHALALSVIADGTLVGWHYLLSILVGVSLIVASELLLLYGPTRHAGIVLQSRVLHARANWTAHPLRSLVELGFVLLVSMAAYNYFGRLLASLQVGTLACAVFILTGEFYFYPTPALATALPLDDHHWMKLLPLLVVVTFMLYHVGFILARHVRLLLPLLNVLALGCAVGLGRKTGLRRRLWRRLGTSFAAQHPWQASWEILAHTAFCAFVHPDAPLPLVVAANVLFDVGVVGSERAGTWLWDRVALLQYATSFRVNLAAGAESPARSHAPLWDVDPPPPSLSAYVVDGADAVSVPMSVFCNLLVLFGSLAAAVAALTRVLLSATAVVPVLAATAGLAVCSGLLIGSAADGQYYAWLRRRLYALLQDQAARFPLQIFVEVATWLGVCIGSYALSGWLSFAVALATLSALVVLVGGRFVARRLVNKRDDPFSTTCALVFFVVFVTYATALCLYYIYYHIHRIEVAFCLATLSGVVFVASSELCLLWEPSRAAGLILQTRVTHARTNWRLEPVRSFLELFVWVGVTYGSFELYQDVVLALQLGTFSGIVVTLAGELFRSQHASFFPADELAAAQRNRPKVLPLLLLFAYVGAGTFQWIFEHLRRLEVMVGLATIAGIVFLCVADVLVLWTPTRWAGLILQDRFLQAGANWQTHPVRSFVELGCFLGVIYGSHAIYGDLSVAVQCGTLSGMCVALIGDQLKSQRGPVAPHDKQQRILPLPIMSVLALVGAVAFNTIYTHLRSIEVAFVLATTSSVAFVVLGDMFVIWRPTRYVGLILQERILNARHNFATKRLRSYGEFGTMTAALYAAYRWRQDVLVAMQLGTFTGIVVCVANEAITSYVRAHKQRMLSLAAGHSDRQEDAHLLAMPYEVLFEIARFLSPEELLVARATCHKVNDLLRAESARFWLHAHLRRQWKRYGLDGGRVVVRRSLIYEAWKALSPNLWSPREPSSLLTAKIACNRALKWVYLNADWIRGQHLPPLPSDAPPTLTLTPADAGFQVFRHLPDKEVLGIRLVRGDGPDADVRVVSVPARLYAKLQADPFSFVVSETLYEVEACTTTHLVNAAFFAMVVICSGHAVAQLMH</sequence>
<feature type="compositionally biased region" description="Polar residues" evidence="1">
    <location>
        <begin position="22"/>
        <end position="37"/>
    </location>
</feature>
<feature type="transmembrane region" description="Helical" evidence="2">
    <location>
        <begin position="657"/>
        <end position="676"/>
    </location>
</feature>
<organism evidence="4 5">
    <name type="scientific">Achlya hypogyna</name>
    <name type="common">Oomycete</name>
    <name type="synonym">Protoachlya hypogyna</name>
    <dbReference type="NCBI Taxonomy" id="1202772"/>
    <lineage>
        <taxon>Eukaryota</taxon>
        <taxon>Sar</taxon>
        <taxon>Stramenopiles</taxon>
        <taxon>Oomycota</taxon>
        <taxon>Saprolegniomycetes</taxon>
        <taxon>Saprolegniales</taxon>
        <taxon>Achlyaceae</taxon>
        <taxon>Achlya</taxon>
    </lineage>
</organism>
<feature type="transmembrane region" description="Helical" evidence="2">
    <location>
        <begin position="1071"/>
        <end position="1092"/>
    </location>
</feature>
<feature type="transmembrane region" description="Helical" evidence="2">
    <location>
        <begin position="630"/>
        <end position="651"/>
    </location>
</feature>
<feature type="compositionally biased region" description="Acidic residues" evidence="1">
    <location>
        <begin position="38"/>
        <end position="53"/>
    </location>
</feature>
<feature type="transmembrane region" description="Helical" evidence="2">
    <location>
        <begin position="133"/>
        <end position="157"/>
    </location>
</feature>
<feature type="transmembrane region" description="Helical" evidence="2">
    <location>
        <begin position="557"/>
        <end position="580"/>
    </location>
</feature>
<evidence type="ECO:0000313" key="4">
    <source>
        <dbReference type="EMBL" id="OQR85792.1"/>
    </source>
</evidence>
<dbReference type="CDD" id="cd09917">
    <property type="entry name" value="F-box_SF"/>
    <property type="match status" value="1"/>
</dbReference>
<evidence type="ECO:0000259" key="3">
    <source>
        <dbReference type="PROSITE" id="PS50181"/>
    </source>
</evidence>
<comment type="caution">
    <text evidence="4">The sequence shown here is derived from an EMBL/GenBank/DDBJ whole genome shotgun (WGS) entry which is preliminary data.</text>
</comment>
<dbReference type="Gene3D" id="1.20.1280.50">
    <property type="match status" value="1"/>
</dbReference>
<accession>A0A1V9YJA3</accession>
<dbReference type="OrthoDB" id="162437at2759"/>
<feature type="region of interest" description="Disordered" evidence="1">
    <location>
        <begin position="1"/>
        <end position="58"/>
    </location>
</feature>
<feature type="transmembrane region" description="Helical" evidence="2">
    <location>
        <begin position="319"/>
        <end position="341"/>
    </location>
</feature>
<proteinExistence type="predicted"/>
<reference evidence="4 5" key="1">
    <citation type="journal article" date="2014" name="Genome Biol. Evol.">
        <title>The secreted proteins of Achlya hypogyna and Thraustotheca clavata identify the ancestral oomycete secretome and reveal gene acquisitions by horizontal gene transfer.</title>
        <authorList>
            <person name="Misner I."/>
            <person name="Blouin N."/>
            <person name="Leonard G."/>
            <person name="Richards T.A."/>
            <person name="Lane C.E."/>
        </authorList>
    </citation>
    <scope>NUCLEOTIDE SEQUENCE [LARGE SCALE GENOMIC DNA]</scope>
    <source>
        <strain evidence="4 5">ATCC 48635</strain>
    </source>
</reference>
<dbReference type="InterPro" id="IPR001810">
    <property type="entry name" value="F-box_dom"/>
</dbReference>
<dbReference type="SMART" id="SM00256">
    <property type="entry name" value="FBOX"/>
    <property type="match status" value="1"/>
</dbReference>
<feature type="transmembrane region" description="Helical" evidence="2">
    <location>
        <begin position="205"/>
        <end position="231"/>
    </location>
</feature>